<dbReference type="PROSITE" id="PS50893">
    <property type="entry name" value="ABC_TRANSPORTER_2"/>
    <property type="match status" value="1"/>
</dbReference>
<dbReference type="Proteomes" id="UP000434409">
    <property type="component" value="Unassembled WGS sequence"/>
</dbReference>
<dbReference type="InterPro" id="IPR003593">
    <property type="entry name" value="AAA+_ATPase"/>
</dbReference>
<protein>
    <submittedName>
        <fullName evidence="6">Metal ABC transporter ATP-binding protein</fullName>
    </submittedName>
</protein>
<dbReference type="PROSITE" id="PS00211">
    <property type="entry name" value="ABC_TRANSPORTER_1"/>
    <property type="match status" value="1"/>
</dbReference>
<keyword evidence="3" id="KW-0547">Nucleotide-binding</keyword>
<evidence type="ECO:0000313" key="6">
    <source>
        <dbReference type="EMBL" id="MSR94633.1"/>
    </source>
</evidence>
<dbReference type="EMBL" id="VULY01000018">
    <property type="protein sequence ID" value="MSR94633.1"/>
    <property type="molecule type" value="Genomic_DNA"/>
</dbReference>
<gene>
    <name evidence="6" type="ORF">FYJ34_10295</name>
</gene>
<organism evidence="6 7">
    <name type="scientific">Suipraeoptans intestinalis</name>
    <dbReference type="NCBI Taxonomy" id="2606628"/>
    <lineage>
        <taxon>Bacteria</taxon>
        <taxon>Bacillati</taxon>
        <taxon>Bacillota</taxon>
        <taxon>Clostridia</taxon>
        <taxon>Lachnospirales</taxon>
        <taxon>Lachnospiraceae</taxon>
        <taxon>Suipraeoptans</taxon>
    </lineage>
</organism>
<comment type="similarity">
    <text evidence="1">Belongs to the ABC transporter superfamily.</text>
</comment>
<evidence type="ECO:0000256" key="1">
    <source>
        <dbReference type="ARBA" id="ARBA00005417"/>
    </source>
</evidence>
<dbReference type="GO" id="GO:0005524">
    <property type="term" value="F:ATP binding"/>
    <property type="evidence" value="ECO:0007669"/>
    <property type="project" value="UniProtKB-KW"/>
</dbReference>
<dbReference type="InterPro" id="IPR050153">
    <property type="entry name" value="Metal_Ion_Import_ABC"/>
</dbReference>
<dbReference type="SUPFAM" id="SSF52540">
    <property type="entry name" value="P-loop containing nucleoside triphosphate hydrolases"/>
    <property type="match status" value="1"/>
</dbReference>
<dbReference type="InterPro" id="IPR017871">
    <property type="entry name" value="ABC_transporter-like_CS"/>
</dbReference>
<dbReference type="GO" id="GO:0016887">
    <property type="term" value="F:ATP hydrolysis activity"/>
    <property type="evidence" value="ECO:0007669"/>
    <property type="project" value="InterPro"/>
</dbReference>
<evidence type="ECO:0000259" key="5">
    <source>
        <dbReference type="PROSITE" id="PS50893"/>
    </source>
</evidence>
<reference evidence="6 7" key="1">
    <citation type="submission" date="2019-08" db="EMBL/GenBank/DDBJ databases">
        <title>In-depth cultivation of the pig gut microbiome towards novel bacterial diversity and tailored functional studies.</title>
        <authorList>
            <person name="Wylensek D."/>
            <person name="Hitch T.C.A."/>
            <person name="Clavel T."/>
        </authorList>
    </citation>
    <scope>NUCLEOTIDE SEQUENCE [LARGE SCALE GENOMIC DNA]</scope>
    <source>
        <strain evidence="6 7">68-1-5</strain>
    </source>
</reference>
<evidence type="ECO:0000313" key="7">
    <source>
        <dbReference type="Proteomes" id="UP000434409"/>
    </source>
</evidence>
<sequence length="237" mass="25855">MALLTVRNLAVGYDTRPVLDQIHFTVEPGNYLCIVGENGSGKTTLMKTILGLLPPLAGEVLFEDGLSAREIGYLPQQTVVQKDFPASVKEVVLSGFQGKCGLRPFYLPEEKAFALTAMEKMGVLPLADRCFRQLSGGQRQRVLLARAFCAAQTLLLLDEPVSGLDPQATADMYRQIAELNQKDGAAVMMITHDMSAAVTCASHILHLGNRPWFGTVQEYKNSRIGRNYLAIKGGVLS</sequence>
<accession>A0A6N7UT88</accession>
<name>A0A6N7UT88_9FIRM</name>
<keyword evidence="4 6" id="KW-0067">ATP-binding</keyword>
<dbReference type="InterPro" id="IPR003439">
    <property type="entry name" value="ABC_transporter-like_ATP-bd"/>
</dbReference>
<dbReference type="RefSeq" id="WP_154478352.1">
    <property type="nucleotide sequence ID" value="NZ_VULY01000018.1"/>
</dbReference>
<dbReference type="SMART" id="SM00382">
    <property type="entry name" value="AAA"/>
    <property type="match status" value="1"/>
</dbReference>
<evidence type="ECO:0000256" key="3">
    <source>
        <dbReference type="ARBA" id="ARBA00022741"/>
    </source>
</evidence>
<keyword evidence="7" id="KW-1185">Reference proteome</keyword>
<proteinExistence type="inferred from homology"/>
<dbReference type="PANTHER" id="PTHR42734">
    <property type="entry name" value="METAL TRANSPORT SYSTEM ATP-BINDING PROTEIN TM_0124-RELATED"/>
    <property type="match status" value="1"/>
</dbReference>
<keyword evidence="2" id="KW-0813">Transport</keyword>
<dbReference type="Pfam" id="PF00005">
    <property type="entry name" value="ABC_tran"/>
    <property type="match status" value="1"/>
</dbReference>
<dbReference type="InterPro" id="IPR027417">
    <property type="entry name" value="P-loop_NTPase"/>
</dbReference>
<evidence type="ECO:0000256" key="4">
    <source>
        <dbReference type="ARBA" id="ARBA00022840"/>
    </source>
</evidence>
<feature type="domain" description="ABC transporter" evidence="5">
    <location>
        <begin position="4"/>
        <end position="232"/>
    </location>
</feature>
<dbReference type="AlphaFoldDB" id="A0A6N7UT88"/>
<dbReference type="CDD" id="cd03235">
    <property type="entry name" value="ABC_Metallic_Cations"/>
    <property type="match status" value="1"/>
</dbReference>
<evidence type="ECO:0000256" key="2">
    <source>
        <dbReference type="ARBA" id="ARBA00022448"/>
    </source>
</evidence>
<comment type="caution">
    <text evidence="6">The sequence shown here is derived from an EMBL/GenBank/DDBJ whole genome shotgun (WGS) entry which is preliminary data.</text>
</comment>
<dbReference type="Gene3D" id="3.40.50.300">
    <property type="entry name" value="P-loop containing nucleotide triphosphate hydrolases"/>
    <property type="match status" value="1"/>
</dbReference>
<dbReference type="PANTHER" id="PTHR42734:SF17">
    <property type="entry name" value="METAL TRANSPORT SYSTEM ATP-BINDING PROTEIN TM_0124-RELATED"/>
    <property type="match status" value="1"/>
</dbReference>